<organism evidence="2 3">
    <name type="scientific">Musa balbisiana</name>
    <name type="common">Banana</name>
    <dbReference type="NCBI Taxonomy" id="52838"/>
    <lineage>
        <taxon>Eukaryota</taxon>
        <taxon>Viridiplantae</taxon>
        <taxon>Streptophyta</taxon>
        <taxon>Embryophyta</taxon>
        <taxon>Tracheophyta</taxon>
        <taxon>Spermatophyta</taxon>
        <taxon>Magnoliopsida</taxon>
        <taxon>Liliopsida</taxon>
        <taxon>Zingiberales</taxon>
        <taxon>Musaceae</taxon>
        <taxon>Musa</taxon>
    </lineage>
</organism>
<protein>
    <submittedName>
        <fullName evidence="2">Uncharacterized protein</fullName>
    </submittedName>
</protein>
<accession>A0A4S8K9E9</accession>
<proteinExistence type="predicted"/>
<comment type="caution">
    <text evidence="2">The sequence shown here is derived from an EMBL/GenBank/DDBJ whole genome shotgun (WGS) entry which is preliminary data.</text>
</comment>
<keyword evidence="3" id="KW-1185">Reference proteome</keyword>
<evidence type="ECO:0000313" key="2">
    <source>
        <dbReference type="EMBL" id="THU71619.1"/>
    </source>
</evidence>
<dbReference type="PANTHER" id="PTHR37718:SF2">
    <property type="entry name" value="OS03G0205150 PROTEIN"/>
    <property type="match status" value="1"/>
</dbReference>
<evidence type="ECO:0000313" key="3">
    <source>
        <dbReference type="Proteomes" id="UP000317650"/>
    </source>
</evidence>
<feature type="compositionally biased region" description="Polar residues" evidence="1">
    <location>
        <begin position="63"/>
        <end position="74"/>
    </location>
</feature>
<dbReference type="AlphaFoldDB" id="A0A4S8K9E9"/>
<evidence type="ECO:0000256" key="1">
    <source>
        <dbReference type="SAM" id="MobiDB-lite"/>
    </source>
</evidence>
<feature type="region of interest" description="Disordered" evidence="1">
    <location>
        <begin position="55"/>
        <end position="74"/>
    </location>
</feature>
<dbReference type="EMBL" id="PYDT01000001">
    <property type="protein sequence ID" value="THU71619.1"/>
    <property type="molecule type" value="Genomic_DNA"/>
</dbReference>
<reference evidence="2 3" key="1">
    <citation type="journal article" date="2019" name="Nat. Plants">
        <title>Genome sequencing of Musa balbisiana reveals subgenome evolution and function divergence in polyploid bananas.</title>
        <authorList>
            <person name="Yao X."/>
        </authorList>
    </citation>
    <scope>NUCLEOTIDE SEQUENCE [LARGE SCALE GENOMIC DNA]</scope>
    <source>
        <strain evidence="3">cv. DH-PKW</strain>
        <tissue evidence="2">Leaves</tissue>
    </source>
</reference>
<dbReference type="Proteomes" id="UP000317650">
    <property type="component" value="Chromosome 4"/>
</dbReference>
<dbReference type="PANTHER" id="PTHR37718">
    <property type="entry name" value="BNAC03G61340D PROTEIN"/>
    <property type="match status" value="1"/>
</dbReference>
<sequence>MDTKHSAEMFKHLEKQSDVLMDAYRSMSHELHRLQVEEEMLMQKLYELMHAEGLLKKEKKGHNNSSKDATNTSM</sequence>
<gene>
    <name evidence="2" type="ORF">C4D60_Mb04t03370</name>
</gene>
<name>A0A4S8K9E9_MUSBA</name>